<dbReference type="InterPro" id="IPR002645">
    <property type="entry name" value="STAS_dom"/>
</dbReference>
<evidence type="ECO:0000313" key="3">
    <source>
        <dbReference type="Proteomes" id="UP000471031"/>
    </source>
</evidence>
<reference evidence="2 3" key="1">
    <citation type="submission" date="2020-01" db="EMBL/GenBank/DDBJ databases">
        <title>Whole genome sequence of Heliobacterium gestii DSM 11169.</title>
        <authorList>
            <person name="Kyndt J.A."/>
            <person name="Meyer T.E."/>
        </authorList>
    </citation>
    <scope>NUCLEOTIDE SEQUENCE [LARGE SCALE GENOMIC DNA]</scope>
    <source>
        <strain evidence="2 3">DSM 11169</strain>
    </source>
</reference>
<evidence type="ECO:0000259" key="1">
    <source>
        <dbReference type="PROSITE" id="PS50801"/>
    </source>
</evidence>
<dbReference type="RefSeq" id="WP_161262442.1">
    <property type="nucleotide sequence ID" value="NZ_JAFBDC010000010.1"/>
</dbReference>
<comment type="caution">
    <text evidence="2">The sequence shown here is derived from an EMBL/GenBank/DDBJ whole genome shotgun (WGS) entry which is preliminary data.</text>
</comment>
<feature type="domain" description="STAS" evidence="1">
    <location>
        <begin position="14"/>
        <end position="100"/>
    </location>
</feature>
<name>A0A845LH04_HELGE</name>
<dbReference type="GO" id="GO:0043856">
    <property type="term" value="F:anti-sigma factor antagonist activity"/>
    <property type="evidence" value="ECO:0007669"/>
    <property type="project" value="TreeGrafter"/>
</dbReference>
<dbReference type="Proteomes" id="UP000471031">
    <property type="component" value="Unassembled WGS sequence"/>
</dbReference>
<sequence>MAYFFDFEGQTVKVRIEGSFTITTASRFKNEILQLIDEGRHFVTIDMSGVDLIDSLALGTLVSVLKRTHSHGGNVSIQNPQGAVREALTITKLNQVFVIE</sequence>
<dbReference type="SUPFAM" id="SSF52091">
    <property type="entry name" value="SpoIIaa-like"/>
    <property type="match status" value="1"/>
</dbReference>
<keyword evidence="3" id="KW-1185">Reference proteome</keyword>
<accession>A0A845LH04</accession>
<dbReference type="AlphaFoldDB" id="A0A845LH04"/>
<dbReference type="Pfam" id="PF01740">
    <property type="entry name" value="STAS"/>
    <property type="match status" value="1"/>
</dbReference>
<dbReference type="InterPro" id="IPR036513">
    <property type="entry name" value="STAS_dom_sf"/>
</dbReference>
<dbReference type="CDD" id="cd07043">
    <property type="entry name" value="STAS_anti-anti-sigma_factors"/>
    <property type="match status" value="1"/>
</dbReference>
<organism evidence="2 3">
    <name type="scientific">Heliomicrobium gestii</name>
    <name type="common">Heliobacterium gestii</name>
    <dbReference type="NCBI Taxonomy" id="2699"/>
    <lineage>
        <taxon>Bacteria</taxon>
        <taxon>Bacillati</taxon>
        <taxon>Bacillota</taxon>
        <taxon>Clostridia</taxon>
        <taxon>Eubacteriales</taxon>
        <taxon>Heliobacteriaceae</taxon>
        <taxon>Heliomicrobium</taxon>
    </lineage>
</organism>
<evidence type="ECO:0000313" key="2">
    <source>
        <dbReference type="EMBL" id="MZP43869.1"/>
    </source>
</evidence>
<dbReference type="EMBL" id="WXEX01000011">
    <property type="protein sequence ID" value="MZP43869.1"/>
    <property type="molecule type" value="Genomic_DNA"/>
</dbReference>
<protein>
    <submittedName>
        <fullName evidence="2">STAS domain-containing protein</fullName>
    </submittedName>
</protein>
<dbReference type="PROSITE" id="PS50801">
    <property type="entry name" value="STAS"/>
    <property type="match status" value="1"/>
</dbReference>
<dbReference type="OrthoDB" id="9793697at2"/>
<dbReference type="PANTHER" id="PTHR33495">
    <property type="entry name" value="ANTI-SIGMA FACTOR ANTAGONIST TM_1081-RELATED-RELATED"/>
    <property type="match status" value="1"/>
</dbReference>
<proteinExistence type="predicted"/>
<dbReference type="Gene3D" id="3.30.750.24">
    <property type="entry name" value="STAS domain"/>
    <property type="match status" value="1"/>
</dbReference>
<gene>
    <name evidence="2" type="ORF">GTO89_12600</name>
</gene>